<dbReference type="InterPro" id="IPR052347">
    <property type="entry name" value="Isochorismatase_Nicotinamidase"/>
</dbReference>
<evidence type="ECO:0000256" key="2">
    <source>
        <dbReference type="ARBA" id="ARBA00022642"/>
    </source>
</evidence>
<dbReference type="Gene3D" id="3.40.50.850">
    <property type="entry name" value="Isochorismatase-like"/>
    <property type="match status" value="1"/>
</dbReference>
<dbReference type="InterPro" id="IPR036380">
    <property type="entry name" value="Isochorismatase-like_sf"/>
</dbReference>
<dbReference type="OrthoDB" id="9791276at2"/>
<name>A0A420X058_9GAMM</name>
<dbReference type="Pfam" id="PF00857">
    <property type="entry name" value="Isochorismatase"/>
    <property type="match status" value="1"/>
</dbReference>
<dbReference type="EC" id="3.5.1.19" evidence="6"/>
<keyword evidence="4" id="KW-0378">Hydrolase</keyword>
<feature type="domain" description="Isochorismatase-like" evidence="8">
    <location>
        <begin position="22"/>
        <end position="216"/>
    </location>
</feature>
<evidence type="ECO:0000256" key="6">
    <source>
        <dbReference type="ARBA" id="ARBA00039017"/>
    </source>
</evidence>
<reference evidence="9 10" key="1">
    <citation type="submission" date="2018-10" db="EMBL/GenBank/DDBJ databases">
        <title>Genomic Encyclopedia of Type Strains, Phase IV (KMG-IV): sequencing the most valuable type-strain genomes for metagenomic binning, comparative biology and taxonomic classification.</title>
        <authorList>
            <person name="Goeker M."/>
        </authorList>
    </citation>
    <scope>NUCLEOTIDE SEQUENCE [LARGE SCALE GENOMIC DNA]</scope>
    <source>
        <strain evidence="9 10">DSM 23229</strain>
    </source>
</reference>
<evidence type="ECO:0000313" key="9">
    <source>
        <dbReference type="EMBL" id="RKR06924.1"/>
    </source>
</evidence>
<dbReference type="PANTHER" id="PTHR11080">
    <property type="entry name" value="PYRAZINAMIDASE/NICOTINAMIDASE"/>
    <property type="match status" value="1"/>
</dbReference>
<dbReference type="Proteomes" id="UP000281975">
    <property type="component" value="Unassembled WGS sequence"/>
</dbReference>
<keyword evidence="3" id="KW-0479">Metal-binding</keyword>
<comment type="similarity">
    <text evidence="1">Belongs to the isochorismatase family.</text>
</comment>
<evidence type="ECO:0000256" key="7">
    <source>
        <dbReference type="ARBA" id="ARBA00043224"/>
    </source>
</evidence>
<organism evidence="9 10">
    <name type="scientific">Kushneria sinocarnis</name>
    <dbReference type="NCBI Taxonomy" id="595502"/>
    <lineage>
        <taxon>Bacteria</taxon>
        <taxon>Pseudomonadati</taxon>
        <taxon>Pseudomonadota</taxon>
        <taxon>Gammaproteobacteria</taxon>
        <taxon>Oceanospirillales</taxon>
        <taxon>Halomonadaceae</taxon>
        <taxon>Kushneria</taxon>
    </lineage>
</organism>
<comment type="caution">
    <text evidence="9">The sequence shown here is derived from an EMBL/GenBank/DDBJ whole genome shotgun (WGS) entry which is preliminary data.</text>
</comment>
<evidence type="ECO:0000259" key="8">
    <source>
        <dbReference type="Pfam" id="PF00857"/>
    </source>
</evidence>
<gene>
    <name evidence="9" type="ORF">C7446_0924</name>
</gene>
<evidence type="ECO:0000256" key="3">
    <source>
        <dbReference type="ARBA" id="ARBA00022723"/>
    </source>
</evidence>
<evidence type="ECO:0000313" key="10">
    <source>
        <dbReference type="Proteomes" id="UP000281975"/>
    </source>
</evidence>
<dbReference type="RefSeq" id="WP_121171695.1">
    <property type="nucleotide sequence ID" value="NZ_RBIN01000002.1"/>
</dbReference>
<evidence type="ECO:0000256" key="5">
    <source>
        <dbReference type="ARBA" id="ARBA00037900"/>
    </source>
</evidence>
<dbReference type="EMBL" id="RBIN01000002">
    <property type="protein sequence ID" value="RKR06924.1"/>
    <property type="molecule type" value="Genomic_DNA"/>
</dbReference>
<dbReference type="SUPFAM" id="SSF52499">
    <property type="entry name" value="Isochorismatase-like hydrolases"/>
    <property type="match status" value="1"/>
</dbReference>
<evidence type="ECO:0000256" key="4">
    <source>
        <dbReference type="ARBA" id="ARBA00022801"/>
    </source>
</evidence>
<proteinExistence type="inferred from homology"/>
<dbReference type="AlphaFoldDB" id="A0A420X058"/>
<keyword evidence="10" id="KW-1185">Reference proteome</keyword>
<dbReference type="PANTHER" id="PTHR11080:SF2">
    <property type="entry name" value="LD05707P"/>
    <property type="match status" value="1"/>
</dbReference>
<dbReference type="InterPro" id="IPR000868">
    <property type="entry name" value="Isochorismatase-like_dom"/>
</dbReference>
<dbReference type="GO" id="GO:0008936">
    <property type="term" value="F:nicotinamidase activity"/>
    <property type="evidence" value="ECO:0007669"/>
    <property type="project" value="UniProtKB-EC"/>
</dbReference>
<evidence type="ECO:0000256" key="1">
    <source>
        <dbReference type="ARBA" id="ARBA00006336"/>
    </source>
</evidence>
<comment type="pathway">
    <text evidence="5">Cofactor biosynthesis; nicotinate biosynthesis; nicotinate from nicotinamide: step 1/1.</text>
</comment>
<accession>A0A420X058</accession>
<dbReference type="GO" id="GO:0019363">
    <property type="term" value="P:pyridine nucleotide biosynthetic process"/>
    <property type="evidence" value="ECO:0007669"/>
    <property type="project" value="UniProtKB-KW"/>
</dbReference>
<dbReference type="CDD" id="cd01011">
    <property type="entry name" value="nicotinamidase"/>
    <property type="match status" value="1"/>
</dbReference>
<sequence>MTETTSGQSALQAEGIDPGQRALIVVDVQPDFMPGGPLACAEGDALLPGLQALLSAHHFGHVVATQDWHPADHISFASRHPGWRPFESTQLYGESQTLWPDHCLQGSPGAALHPAIDWSRADTIIRKGTDRRIDSYSGFRHNLAPDGSRPPTGLAGWLRERGVTHVWLCGLARDVCVLWTAEDAVLAGFETRFLWSLTRPVSFESDADTRQRLQQQGIDIVDADFMDPV</sequence>
<keyword evidence="2" id="KW-0662">Pyridine nucleotide biosynthesis</keyword>
<protein>
    <recommendedName>
        <fullName evidence="6">nicotinamidase</fullName>
        <ecNumber evidence="6">3.5.1.19</ecNumber>
    </recommendedName>
    <alternativeName>
        <fullName evidence="7">Nicotinamide deamidase</fullName>
    </alternativeName>
</protein>
<dbReference type="GO" id="GO:0046872">
    <property type="term" value="F:metal ion binding"/>
    <property type="evidence" value="ECO:0007669"/>
    <property type="project" value="UniProtKB-KW"/>
</dbReference>